<feature type="domain" description="CheB-type methylesterase" evidence="5">
    <location>
        <begin position="65"/>
        <end position="143"/>
    </location>
</feature>
<accession>A0ABS8JFQ6</accession>
<dbReference type="SUPFAM" id="SSF52738">
    <property type="entry name" value="Methylesterase CheB, C-terminal domain"/>
    <property type="match status" value="1"/>
</dbReference>
<evidence type="ECO:0000313" key="7">
    <source>
        <dbReference type="Proteomes" id="UP001165293"/>
    </source>
</evidence>
<evidence type="ECO:0000256" key="2">
    <source>
        <dbReference type="ARBA" id="ARBA00039140"/>
    </source>
</evidence>
<name>A0ABS8JFQ6_9GAMM</name>
<evidence type="ECO:0000256" key="1">
    <source>
        <dbReference type="ARBA" id="ARBA00022801"/>
    </source>
</evidence>
<gene>
    <name evidence="6" type="ORF">LK996_04785</name>
</gene>
<organism evidence="6 7">
    <name type="scientific">Noviluteimonas lactosilytica</name>
    <dbReference type="NCBI Taxonomy" id="2888523"/>
    <lineage>
        <taxon>Bacteria</taxon>
        <taxon>Pseudomonadati</taxon>
        <taxon>Pseudomonadota</taxon>
        <taxon>Gammaproteobacteria</taxon>
        <taxon>Lysobacterales</taxon>
        <taxon>Lysobacteraceae</taxon>
        <taxon>Noviluteimonas</taxon>
    </lineage>
</organism>
<dbReference type="PANTHER" id="PTHR42872:SF6">
    <property type="entry name" value="PROTEIN-GLUTAMATE METHYLESTERASE_PROTEIN-GLUTAMINE GLUTAMINASE"/>
    <property type="match status" value="1"/>
</dbReference>
<keyword evidence="7" id="KW-1185">Reference proteome</keyword>
<keyword evidence="1" id="KW-0378">Hydrolase</keyword>
<comment type="caution">
    <text evidence="4">Lacks conserved residue(s) required for the propagation of feature annotation.</text>
</comment>
<sequence length="237" mass="23808">MPSFSNLSLEALSDVPASAATQRASEAPVAPQFNKNVAELEQKISSLSLVGSDDAIAAAATSAQVDAARGAVVILAGIGGPDAVRQILTALPAGFPRAVLISQRLDGGRYDRLVQQMARAATLPVRLAEAGAQVEAGNVYIVPPELGIDGNSGLRFEAGASLLDALPAEDSAVLLLSGADPAVVDGALAHAAKGALVAGQSPDGCYDAAAPMALTARGGTAAAPNELVQSLLQRWPA</sequence>
<dbReference type="Pfam" id="PF01339">
    <property type="entry name" value="CheB_methylest"/>
    <property type="match status" value="1"/>
</dbReference>
<comment type="catalytic activity">
    <reaction evidence="3">
        <text>[protein]-L-glutamate 5-O-methyl ester + H2O = L-glutamyl-[protein] + methanol + H(+)</text>
        <dbReference type="Rhea" id="RHEA:23236"/>
        <dbReference type="Rhea" id="RHEA-COMP:10208"/>
        <dbReference type="Rhea" id="RHEA-COMP:10311"/>
        <dbReference type="ChEBI" id="CHEBI:15377"/>
        <dbReference type="ChEBI" id="CHEBI:15378"/>
        <dbReference type="ChEBI" id="CHEBI:17790"/>
        <dbReference type="ChEBI" id="CHEBI:29973"/>
        <dbReference type="ChEBI" id="CHEBI:82795"/>
        <dbReference type="EC" id="3.1.1.61"/>
    </reaction>
</comment>
<comment type="caution">
    <text evidence="6">The sequence shown here is derived from an EMBL/GenBank/DDBJ whole genome shotgun (WGS) entry which is preliminary data.</text>
</comment>
<dbReference type="Gene3D" id="3.40.50.180">
    <property type="entry name" value="Methylesterase CheB, C-terminal domain"/>
    <property type="match status" value="1"/>
</dbReference>
<dbReference type="InterPro" id="IPR000673">
    <property type="entry name" value="Sig_transdc_resp-reg_Me-estase"/>
</dbReference>
<dbReference type="Proteomes" id="UP001165293">
    <property type="component" value="Unassembled WGS sequence"/>
</dbReference>
<reference evidence="6" key="1">
    <citation type="submission" date="2021-10" db="EMBL/GenBank/DDBJ databases">
        <authorList>
            <person name="Lyu M."/>
            <person name="Wang X."/>
            <person name="Meng X."/>
            <person name="Xu K."/>
        </authorList>
    </citation>
    <scope>NUCLEOTIDE SEQUENCE</scope>
    <source>
        <strain evidence="6">A6</strain>
    </source>
</reference>
<evidence type="ECO:0000259" key="5">
    <source>
        <dbReference type="PROSITE" id="PS50122"/>
    </source>
</evidence>
<dbReference type="EC" id="3.1.1.61" evidence="2"/>
<dbReference type="EMBL" id="JAJGAK010000001">
    <property type="protein sequence ID" value="MCC8362387.1"/>
    <property type="molecule type" value="Genomic_DNA"/>
</dbReference>
<dbReference type="InterPro" id="IPR035909">
    <property type="entry name" value="CheB_C"/>
</dbReference>
<dbReference type="PANTHER" id="PTHR42872">
    <property type="entry name" value="PROTEIN-GLUTAMATE METHYLESTERASE/PROTEIN-GLUTAMINE GLUTAMINASE"/>
    <property type="match status" value="1"/>
</dbReference>
<dbReference type="PROSITE" id="PS50122">
    <property type="entry name" value="CHEB"/>
    <property type="match status" value="1"/>
</dbReference>
<proteinExistence type="predicted"/>
<protein>
    <recommendedName>
        <fullName evidence="2">protein-glutamate methylesterase</fullName>
        <ecNumber evidence="2">3.1.1.61</ecNumber>
    </recommendedName>
</protein>
<evidence type="ECO:0000313" key="6">
    <source>
        <dbReference type="EMBL" id="MCC8362387.1"/>
    </source>
</evidence>
<evidence type="ECO:0000256" key="3">
    <source>
        <dbReference type="ARBA" id="ARBA00048267"/>
    </source>
</evidence>
<evidence type="ECO:0000256" key="4">
    <source>
        <dbReference type="PROSITE-ProRule" id="PRU00050"/>
    </source>
</evidence>